<feature type="transmembrane region" description="Helical" evidence="1">
    <location>
        <begin position="306"/>
        <end position="322"/>
    </location>
</feature>
<organism evidence="2 3">
    <name type="scientific">Cellulomonas chitinilytica</name>
    <dbReference type="NCBI Taxonomy" id="398759"/>
    <lineage>
        <taxon>Bacteria</taxon>
        <taxon>Bacillati</taxon>
        <taxon>Actinomycetota</taxon>
        <taxon>Actinomycetes</taxon>
        <taxon>Micrococcales</taxon>
        <taxon>Cellulomonadaceae</taxon>
        <taxon>Cellulomonas</taxon>
    </lineage>
</organism>
<dbReference type="EMBL" id="BONK01000004">
    <property type="protein sequence ID" value="GIG20767.1"/>
    <property type="molecule type" value="Genomic_DNA"/>
</dbReference>
<dbReference type="SUPFAM" id="SSF160424">
    <property type="entry name" value="BH3703-like"/>
    <property type="match status" value="1"/>
</dbReference>
<dbReference type="AlphaFoldDB" id="A0A919U1R8"/>
<dbReference type="InterPro" id="IPR036170">
    <property type="entry name" value="YezG-like_sf"/>
</dbReference>
<keyword evidence="1" id="KW-0472">Membrane</keyword>
<name>A0A919U1R8_9CELL</name>
<dbReference type="RefSeq" id="WP_203750651.1">
    <property type="nucleotide sequence ID" value="NZ_BONK01000004.1"/>
</dbReference>
<evidence type="ECO:0000313" key="3">
    <source>
        <dbReference type="Proteomes" id="UP000632740"/>
    </source>
</evidence>
<evidence type="ECO:0000256" key="1">
    <source>
        <dbReference type="SAM" id="Phobius"/>
    </source>
</evidence>
<protein>
    <submittedName>
        <fullName evidence="2">Uncharacterized protein</fullName>
    </submittedName>
</protein>
<proteinExistence type="predicted"/>
<accession>A0A919U1R8</accession>
<comment type="caution">
    <text evidence="2">The sequence shown here is derived from an EMBL/GenBank/DDBJ whole genome shotgun (WGS) entry which is preliminary data.</text>
</comment>
<sequence>MTLEMSPDEYQKIAEGLTSVAPEGWAELTLTFAAAAHAERSAVVARLADGGTAPAGPLPGTVAYTLRQLRIAAYREDAGTWFSATFVLRADGQFATDFDYDGDPGTDLSADLYALDLLKYPRTPEHTPAWLTAKLATRRVWAPSDEIELTADQHAVVERIVRSYADAAPAGWLRLVVREECSVDPGSAGSAIVRALVIETPDGLEQQDFRAPRETYFLRSGLLDELAVASPTRVIVFSLVVDRDGSHTVTVTPTDPGLLDGIRDETTSRPVHDYLANNREELERLAAATRAPAPGPARYSEGSSSRAWWILLGVCAAAWTWMTVAGDWVVATLLVGILGGVIAVAMWSTTYYSTTRLTGTALRAGSKRIRLADLDPSGVSAPGDPVKGKLFGAGWGAVRSPSAIRVTPRGQKPVWVQAKDPAALHAALVSAVSRPRTDA</sequence>
<evidence type="ECO:0000313" key="2">
    <source>
        <dbReference type="EMBL" id="GIG20767.1"/>
    </source>
</evidence>
<keyword evidence="1" id="KW-0812">Transmembrane</keyword>
<gene>
    <name evidence="2" type="ORF">Cch01nite_14910</name>
</gene>
<reference evidence="2" key="1">
    <citation type="submission" date="2021-01" db="EMBL/GenBank/DDBJ databases">
        <title>Whole genome shotgun sequence of Cellulomonas chitinilytica NBRC 110799.</title>
        <authorList>
            <person name="Komaki H."/>
            <person name="Tamura T."/>
        </authorList>
    </citation>
    <scope>NUCLEOTIDE SEQUENCE</scope>
    <source>
        <strain evidence="2">NBRC 110799</strain>
    </source>
</reference>
<dbReference type="Proteomes" id="UP000632740">
    <property type="component" value="Unassembled WGS sequence"/>
</dbReference>
<feature type="transmembrane region" description="Helical" evidence="1">
    <location>
        <begin position="328"/>
        <end position="347"/>
    </location>
</feature>
<keyword evidence="3" id="KW-1185">Reference proteome</keyword>
<keyword evidence="1" id="KW-1133">Transmembrane helix</keyword>